<sequence>MATHNASPRPYDVVLYGASGFVGRQTVDYFAKHAAGYAPGLTWALAGRSKDKLEAVRKATGAQQAGLVVAEAHDAAAMDALARSAKVVLSTAGPFALYGSELVAACVRNGTHYVDITGETPWVKGLIDQHHVAAQRKGTRIIPFCGFDSIPSDLSAHLANQAMRERYGEACVATKVAFSIRGGFNGGTLASLFHMLASGQSAAMEDLFLLNPSGSRPPLGPAHADPLGPRHDTDFGAWLGPFLMSTINTRVVRRSAALLGYAEGYAYQEYLRLGKGPVAALAASSLSLGSFTSQAALKWSPIRKLAQKLAPPPGAGPSEASMDGGSFRALWVGHSASGNMVRGMVADKGDPGNRATTKMLCESALALALQLNALPGGPQHGGVLTPASGLGDVLVQRLRAAGMTLMVEPAHV</sequence>
<evidence type="ECO:0000313" key="2">
    <source>
        <dbReference type="EMBL" id="QDL54192.1"/>
    </source>
</evidence>
<organism evidence="2 3">
    <name type="scientific">Rhodoferax aquaticus</name>
    <dbReference type="NCBI Taxonomy" id="2527691"/>
    <lineage>
        <taxon>Bacteria</taxon>
        <taxon>Pseudomonadati</taxon>
        <taxon>Pseudomonadota</taxon>
        <taxon>Betaproteobacteria</taxon>
        <taxon>Burkholderiales</taxon>
        <taxon>Comamonadaceae</taxon>
        <taxon>Rhodoferax</taxon>
    </lineage>
</organism>
<feature type="domain" description="Saccharopine dehydrogenase NADP binding" evidence="1">
    <location>
        <begin position="13"/>
        <end position="141"/>
    </location>
</feature>
<evidence type="ECO:0000313" key="3">
    <source>
        <dbReference type="Proteomes" id="UP000317365"/>
    </source>
</evidence>
<dbReference type="Proteomes" id="UP000317365">
    <property type="component" value="Chromosome"/>
</dbReference>
<dbReference type="PANTHER" id="PTHR12286:SF5">
    <property type="entry name" value="SACCHAROPINE DEHYDROGENASE-LIKE OXIDOREDUCTASE"/>
    <property type="match status" value="1"/>
</dbReference>
<dbReference type="InterPro" id="IPR051276">
    <property type="entry name" value="Saccharopine_DH-like_oxidrdct"/>
</dbReference>
<dbReference type="GO" id="GO:0005886">
    <property type="term" value="C:plasma membrane"/>
    <property type="evidence" value="ECO:0007669"/>
    <property type="project" value="TreeGrafter"/>
</dbReference>
<accession>A0A515ENG4</accession>
<name>A0A515ENG4_9BURK</name>
<dbReference type="PANTHER" id="PTHR12286">
    <property type="entry name" value="SACCHAROPINE DEHYDROGENASE-LIKE OXIDOREDUCTASE"/>
    <property type="match status" value="1"/>
</dbReference>
<dbReference type="Gene3D" id="3.40.50.720">
    <property type="entry name" value="NAD(P)-binding Rossmann-like Domain"/>
    <property type="match status" value="1"/>
</dbReference>
<dbReference type="InterPro" id="IPR005097">
    <property type="entry name" value="Sacchrp_dh_NADP-bd"/>
</dbReference>
<keyword evidence="3" id="KW-1185">Reference proteome</keyword>
<dbReference type="InterPro" id="IPR036291">
    <property type="entry name" value="NAD(P)-bd_dom_sf"/>
</dbReference>
<dbReference type="KEGG" id="rhg:EXZ61_08455"/>
<proteinExistence type="predicted"/>
<gene>
    <name evidence="2" type="ORF">EXZ61_08455</name>
</gene>
<dbReference type="Pfam" id="PF03435">
    <property type="entry name" value="Sacchrp_dh_NADP"/>
    <property type="match status" value="1"/>
</dbReference>
<dbReference type="SUPFAM" id="SSF51735">
    <property type="entry name" value="NAD(P)-binding Rossmann-fold domains"/>
    <property type="match status" value="1"/>
</dbReference>
<reference evidence="3" key="2">
    <citation type="journal article" date="2020" name="Int. J. Syst. Evol. Microbiol.">
        <title>Genomic insights into a novel species Rhodoferax aquaticus sp. nov., isolated from freshwater.</title>
        <authorList>
            <person name="Li T."/>
            <person name="Zhuo Y."/>
            <person name="Jin C.Z."/>
            <person name="Wu X."/>
            <person name="Ko S.R."/>
            <person name="Jin F.J."/>
            <person name="Ahn C.Y."/>
            <person name="Oh H.M."/>
            <person name="Lee H.G."/>
            <person name="Jin L."/>
        </authorList>
    </citation>
    <scope>NUCLEOTIDE SEQUENCE [LARGE SCALE GENOMIC DNA]</scope>
    <source>
        <strain evidence="3">Gr-4</strain>
    </source>
</reference>
<evidence type="ECO:0000259" key="1">
    <source>
        <dbReference type="Pfam" id="PF03435"/>
    </source>
</evidence>
<protein>
    <submittedName>
        <fullName evidence="2">Saccharopine dehydrogenase</fullName>
    </submittedName>
</protein>
<dbReference type="EMBL" id="CP036282">
    <property type="protein sequence ID" value="QDL54192.1"/>
    <property type="molecule type" value="Genomic_DNA"/>
</dbReference>
<reference evidence="3" key="1">
    <citation type="submission" date="2019-02" db="EMBL/GenBank/DDBJ databases">
        <title>Complete genome sequence of Rhodoferax sp. Gr-4.</title>
        <authorList>
            <person name="Jin L."/>
        </authorList>
    </citation>
    <scope>NUCLEOTIDE SEQUENCE [LARGE SCALE GENOMIC DNA]</scope>
    <source>
        <strain evidence="3">Gr-4</strain>
    </source>
</reference>
<dbReference type="GO" id="GO:0009247">
    <property type="term" value="P:glycolipid biosynthetic process"/>
    <property type="evidence" value="ECO:0007669"/>
    <property type="project" value="TreeGrafter"/>
</dbReference>
<dbReference type="AlphaFoldDB" id="A0A515ENG4"/>
<dbReference type="RefSeq" id="WP_142810879.1">
    <property type="nucleotide sequence ID" value="NZ_CP036282.1"/>
</dbReference>